<dbReference type="AlphaFoldDB" id="A0A2B4SHN0"/>
<evidence type="ECO:0000256" key="1">
    <source>
        <dbReference type="SAM" id="Phobius"/>
    </source>
</evidence>
<evidence type="ECO:0000313" key="3">
    <source>
        <dbReference type="EMBL" id="PFX30174.1"/>
    </source>
</evidence>
<dbReference type="Proteomes" id="UP000225706">
    <property type="component" value="Unassembled WGS sequence"/>
</dbReference>
<sequence length="197" mass="22040">MFCLVVVVVEFLLFTKLKASPTEICDAIVSNTCLQQCRNRSPCRCGFTSGDSCHDTCNQTCHDSSCKTMTCSSRTCFQQCHNCHMECTSDVEFCSQRCLSGACSFACKAKGCVQECKGEECDHEHVTPICQSIIPRFYLAVLAGLFAATTILSFWALMLSFREMKFCDKRETYFRVKSNSSSLDSLYSIDSKDSKDP</sequence>
<protein>
    <submittedName>
        <fullName evidence="3">Uncharacterized protein</fullName>
    </submittedName>
</protein>
<feature type="chain" id="PRO_5013038563" evidence="2">
    <location>
        <begin position="20"/>
        <end position="197"/>
    </location>
</feature>
<keyword evidence="4" id="KW-1185">Reference proteome</keyword>
<organism evidence="3 4">
    <name type="scientific">Stylophora pistillata</name>
    <name type="common">Smooth cauliflower coral</name>
    <dbReference type="NCBI Taxonomy" id="50429"/>
    <lineage>
        <taxon>Eukaryota</taxon>
        <taxon>Metazoa</taxon>
        <taxon>Cnidaria</taxon>
        <taxon>Anthozoa</taxon>
        <taxon>Hexacorallia</taxon>
        <taxon>Scleractinia</taxon>
        <taxon>Astrocoeniina</taxon>
        <taxon>Pocilloporidae</taxon>
        <taxon>Stylophora</taxon>
    </lineage>
</organism>
<evidence type="ECO:0000256" key="2">
    <source>
        <dbReference type="SAM" id="SignalP"/>
    </source>
</evidence>
<accession>A0A2B4SHN0</accession>
<dbReference type="EMBL" id="LSMT01000054">
    <property type="protein sequence ID" value="PFX30174.1"/>
    <property type="molecule type" value="Genomic_DNA"/>
</dbReference>
<feature type="signal peptide" evidence="2">
    <location>
        <begin position="1"/>
        <end position="19"/>
    </location>
</feature>
<reference evidence="4" key="1">
    <citation type="journal article" date="2017" name="bioRxiv">
        <title>Comparative analysis of the genomes of Stylophora pistillata and Acropora digitifera provides evidence for extensive differences between species of corals.</title>
        <authorList>
            <person name="Voolstra C.R."/>
            <person name="Li Y."/>
            <person name="Liew Y.J."/>
            <person name="Baumgarten S."/>
            <person name="Zoccola D."/>
            <person name="Flot J.-F."/>
            <person name="Tambutte S."/>
            <person name="Allemand D."/>
            <person name="Aranda M."/>
        </authorList>
    </citation>
    <scope>NUCLEOTIDE SEQUENCE [LARGE SCALE GENOMIC DNA]</scope>
</reference>
<keyword evidence="2" id="KW-0732">Signal</keyword>
<evidence type="ECO:0000313" key="4">
    <source>
        <dbReference type="Proteomes" id="UP000225706"/>
    </source>
</evidence>
<comment type="caution">
    <text evidence="3">The sequence shown here is derived from an EMBL/GenBank/DDBJ whole genome shotgun (WGS) entry which is preliminary data.</text>
</comment>
<keyword evidence="1" id="KW-0812">Transmembrane</keyword>
<keyword evidence="1" id="KW-1133">Transmembrane helix</keyword>
<gene>
    <name evidence="3" type="ORF">AWC38_SpisGene25833</name>
</gene>
<proteinExistence type="predicted"/>
<keyword evidence="1" id="KW-0472">Membrane</keyword>
<feature type="transmembrane region" description="Helical" evidence="1">
    <location>
        <begin position="137"/>
        <end position="161"/>
    </location>
</feature>
<name>A0A2B4SHN0_STYPI</name>
<dbReference type="OrthoDB" id="5965284at2759"/>